<protein>
    <recommendedName>
        <fullName evidence="4">P-type Cu(+) transporter</fullName>
        <ecNumber evidence="4">7.2.2.8</ecNumber>
    </recommendedName>
    <alternativeName>
        <fullName evidence="19">Protein HEAVY METAL ATPASE 5</fullName>
    </alternativeName>
</protein>
<evidence type="ECO:0000256" key="9">
    <source>
        <dbReference type="ARBA" id="ARBA00022723"/>
    </source>
</evidence>
<proteinExistence type="inferred from homology"/>
<evidence type="ECO:0000259" key="21">
    <source>
        <dbReference type="PROSITE" id="PS50404"/>
    </source>
</evidence>
<evidence type="ECO:0000256" key="1">
    <source>
        <dbReference type="ARBA" id="ARBA00004141"/>
    </source>
</evidence>
<reference evidence="24 25" key="1">
    <citation type="submission" date="2020-10" db="EMBL/GenBank/DDBJ databases">
        <title>The Coptis chinensis genome and diversification of protoberbering-type alkaloids.</title>
        <authorList>
            <person name="Wang B."/>
            <person name="Shu S."/>
            <person name="Song C."/>
            <person name="Liu Y."/>
        </authorList>
    </citation>
    <scope>NUCLEOTIDE SEQUENCE [LARGE SCALE GENOMIC DNA]</scope>
    <source>
        <strain evidence="24">HL-2020</strain>
        <tissue evidence="24">Leaf</tissue>
    </source>
</reference>
<dbReference type="InterPro" id="IPR059000">
    <property type="entry name" value="ATPase_P-type_domA"/>
</dbReference>
<evidence type="ECO:0000256" key="6">
    <source>
        <dbReference type="ARBA" id="ARBA00022575"/>
    </source>
</evidence>
<comment type="subcellular location">
    <subcellularLocation>
        <location evidence="1">Membrane</location>
        <topology evidence="1">Multi-pass membrane protein</topology>
    </subcellularLocation>
</comment>
<feature type="transmembrane region" description="Helical" evidence="20">
    <location>
        <begin position="336"/>
        <end position="355"/>
    </location>
</feature>
<dbReference type="NCBIfam" id="TIGR01525">
    <property type="entry name" value="ATPase-IB_hvy"/>
    <property type="match status" value="1"/>
</dbReference>
<dbReference type="FunFam" id="1.20.1050.10:FF:000039">
    <property type="entry name" value="Glutathione S-transferase theta-1"/>
    <property type="match status" value="1"/>
</dbReference>
<evidence type="ECO:0000256" key="18">
    <source>
        <dbReference type="ARBA" id="ARBA00049289"/>
    </source>
</evidence>
<dbReference type="GO" id="GO:0009407">
    <property type="term" value="P:toxin catabolic process"/>
    <property type="evidence" value="ECO:0007669"/>
    <property type="project" value="UniProtKB-ARBA"/>
</dbReference>
<dbReference type="CDD" id="cd03183">
    <property type="entry name" value="GST_C_Theta"/>
    <property type="match status" value="1"/>
</dbReference>
<dbReference type="InterPro" id="IPR040077">
    <property type="entry name" value="GST_C_Theta"/>
</dbReference>
<evidence type="ECO:0000256" key="20">
    <source>
        <dbReference type="RuleBase" id="RU362081"/>
    </source>
</evidence>
<feature type="transmembrane region" description="Helical" evidence="20">
    <location>
        <begin position="915"/>
        <end position="938"/>
    </location>
</feature>
<feature type="transmembrane region" description="Helical" evidence="20">
    <location>
        <begin position="531"/>
        <end position="550"/>
    </location>
</feature>
<dbReference type="PROSITE" id="PS50846">
    <property type="entry name" value="HMA_2"/>
    <property type="match status" value="3"/>
</dbReference>
<comment type="catalytic activity">
    <reaction evidence="18">
        <text>Cu(+)(in) + ATP + H2O = Cu(+)(out) + ADP + phosphate + H(+)</text>
        <dbReference type="Rhea" id="RHEA:25792"/>
        <dbReference type="ChEBI" id="CHEBI:15377"/>
        <dbReference type="ChEBI" id="CHEBI:15378"/>
        <dbReference type="ChEBI" id="CHEBI:30616"/>
        <dbReference type="ChEBI" id="CHEBI:43474"/>
        <dbReference type="ChEBI" id="CHEBI:49552"/>
        <dbReference type="ChEBI" id="CHEBI:456216"/>
        <dbReference type="EC" id="7.2.2.8"/>
    </reaction>
</comment>
<dbReference type="Pfam" id="PF00702">
    <property type="entry name" value="Hydrolase"/>
    <property type="match status" value="1"/>
</dbReference>
<dbReference type="GO" id="GO:0005507">
    <property type="term" value="F:copper ion binding"/>
    <property type="evidence" value="ECO:0007669"/>
    <property type="project" value="InterPro"/>
</dbReference>
<keyword evidence="6" id="KW-0216">Detoxification</keyword>
<dbReference type="NCBIfam" id="TIGR01494">
    <property type="entry name" value="ATPase_P-type"/>
    <property type="match status" value="1"/>
</dbReference>
<dbReference type="FunFam" id="3.30.70.100:FF:000001">
    <property type="entry name" value="ATPase copper transporting beta"/>
    <property type="match status" value="1"/>
</dbReference>
<feature type="domain" description="HMA" evidence="23">
    <location>
        <begin position="99"/>
        <end position="165"/>
    </location>
</feature>
<comment type="similarity">
    <text evidence="2 20">Belongs to the cation transport ATPase (P-type) (TC 3.A.3) family. Type IB subfamily.</text>
</comment>
<dbReference type="InterPro" id="IPR036249">
    <property type="entry name" value="Thioredoxin-like_sf"/>
</dbReference>
<dbReference type="GO" id="GO:0005524">
    <property type="term" value="F:ATP binding"/>
    <property type="evidence" value="ECO:0007669"/>
    <property type="project" value="UniProtKB-UniRule"/>
</dbReference>
<name>A0A835M8U8_9MAGN</name>
<keyword evidence="9 20" id="KW-0479">Metal-binding</keyword>
<keyword evidence="5" id="KW-0813">Transport</keyword>
<evidence type="ECO:0000256" key="12">
    <source>
        <dbReference type="ARBA" id="ARBA00022840"/>
    </source>
</evidence>
<dbReference type="Gene3D" id="2.70.150.10">
    <property type="entry name" value="Calcium-transporting ATPase, cytoplasmic transduction domain A"/>
    <property type="match status" value="1"/>
</dbReference>
<evidence type="ECO:0000313" key="24">
    <source>
        <dbReference type="EMBL" id="KAF9623918.1"/>
    </source>
</evidence>
<keyword evidence="16" id="KW-0406">Ion transport</keyword>
<dbReference type="FunFam" id="2.70.150.10:FF:000002">
    <property type="entry name" value="Copper-transporting ATPase 1, putative"/>
    <property type="match status" value="1"/>
</dbReference>
<dbReference type="CDD" id="cd00371">
    <property type="entry name" value="HMA"/>
    <property type="match status" value="2"/>
</dbReference>
<dbReference type="Gene3D" id="3.40.50.1000">
    <property type="entry name" value="HAD superfamily/HAD-like"/>
    <property type="match status" value="1"/>
</dbReference>
<dbReference type="Gene3D" id="3.40.30.10">
    <property type="entry name" value="Glutaredoxin"/>
    <property type="match status" value="1"/>
</dbReference>
<evidence type="ECO:0000256" key="3">
    <source>
        <dbReference type="ARBA" id="ARBA00009899"/>
    </source>
</evidence>
<evidence type="ECO:0000259" key="23">
    <source>
        <dbReference type="PROSITE" id="PS50846"/>
    </source>
</evidence>
<keyword evidence="12 20" id="KW-0067">ATP-binding</keyword>
<dbReference type="PROSITE" id="PS01047">
    <property type="entry name" value="HMA_1"/>
    <property type="match status" value="2"/>
</dbReference>
<evidence type="ECO:0000256" key="19">
    <source>
        <dbReference type="ARBA" id="ARBA00077729"/>
    </source>
</evidence>
<dbReference type="InterPro" id="IPR023299">
    <property type="entry name" value="ATPase_P-typ_cyto_dom_N"/>
</dbReference>
<dbReference type="CDD" id="cd02094">
    <property type="entry name" value="P-type_ATPase_Cu-like"/>
    <property type="match status" value="1"/>
</dbReference>
<dbReference type="FunFam" id="3.30.70.100:FF:000033">
    <property type="entry name" value="Copper-transporting ATPase HMA5"/>
    <property type="match status" value="1"/>
</dbReference>
<dbReference type="Gene3D" id="1.20.1050.10">
    <property type="match status" value="1"/>
</dbReference>
<evidence type="ECO:0000256" key="11">
    <source>
        <dbReference type="ARBA" id="ARBA00022741"/>
    </source>
</evidence>
<keyword evidence="10" id="KW-0677">Repeat</keyword>
<evidence type="ECO:0000256" key="16">
    <source>
        <dbReference type="ARBA" id="ARBA00023065"/>
    </source>
</evidence>
<dbReference type="PROSITE" id="PS50405">
    <property type="entry name" value="GST_CTER"/>
    <property type="match status" value="1"/>
</dbReference>
<dbReference type="Gene3D" id="3.30.70.100">
    <property type="match status" value="3"/>
</dbReference>
<dbReference type="SUPFAM" id="SSF52833">
    <property type="entry name" value="Thioredoxin-like"/>
    <property type="match status" value="1"/>
</dbReference>
<feature type="domain" description="HMA" evidence="23">
    <location>
        <begin position="174"/>
        <end position="240"/>
    </location>
</feature>
<keyword evidence="11 20" id="KW-0547">Nucleotide-binding</keyword>
<evidence type="ECO:0000256" key="17">
    <source>
        <dbReference type="ARBA" id="ARBA00023136"/>
    </source>
</evidence>
<dbReference type="InterPro" id="IPR036163">
    <property type="entry name" value="HMA_dom_sf"/>
</dbReference>
<dbReference type="Proteomes" id="UP000631114">
    <property type="component" value="Unassembled WGS sequence"/>
</dbReference>
<feature type="transmembrane region" description="Helical" evidence="20">
    <location>
        <begin position="375"/>
        <end position="392"/>
    </location>
</feature>
<dbReference type="EC" id="7.2.2.8" evidence="4"/>
<dbReference type="InterPro" id="IPR036282">
    <property type="entry name" value="Glutathione-S-Trfase_C_sf"/>
</dbReference>
<feature type="transmembrane region" description="Helical" evidence="20">
    <location>
        <begin position="265"/>
        <end position="286"/>
    </location>
</feature>
<evidence type="ECO:0000256" key="4">
    <source>
        <dbReference type="ARBA" id="ARBA00012517"/>
    </source>
</evidence>
<dbReference type="InterPro" id="IPR023214">
    <property type="entry name" value="HAD_sf"/>
</dbReference>
<dbReference type="InterPro" id="IPR044492">
    <property type="entry name" value="P_typ_ATPase_HD_dom"/>
</dbReference>
<dbReference type="InterPro" id="IPR001757">
    <property type="entry name" value="P_typ_ATPase"/>
</dbReference>
<keyword evidence="15" id="KW-0186">Copper</keyword>
<dbReference type="SUPFAM" id="SSF81665">
    <property type="entry name" value="Calcium ATPase, transmembrane domain M"/>
    <property type="match status" value="1"/>
</dbReference>
<evidence type="ECO:0000256" key="8">
    <source>
        <dbReference type="ARBA" id="ARBA00022692"/>
    </source>
</evidence>
<dbReference type="InterPro" id="IPR006121">
    <property type="entry name" value="HMA_dom"/>
</dbReference>
<dbReference type="SFLD" id="SFLDS00003">
    <property type="entry name" value="Haloacid_Dehalogenase"/>
    <property type="match status" value="1"/>
</dbReference>
<keyword evidence="8 20" id="KW-0812">Transmembrane</keyword>
<dbReference type="PRINTS" id="PR00942">
    <property type="entry name" value="CUATPASEI"/>
</dbReference>
<comment type="similarity">
    <text evidence="3">Belongs to the GST superfamily. Theta family.</text>
</comment>
<gene>
    <name evidence="24" type="ORF">IFM89_006645</name>
</gene>
<dbReference type="InterPro" id="IPR018303">
    <property type="entry name" value="ATPase_P-typ_P_site"/>
</dbReference>
<organism evidence="24 25">
    <name type="scientific">Coptis chinensis</name>
    <dbReference type="NCBI Taxonomy" id="261450"/>
    <lineage>
        <taxon>Eukaryota</taxon>
        <taxon>Viridiplantae</taxon>
        <taxon>Streptophyta</taxon>
        <taxon>Embryophyta</taxon>
        <taxon>Tracheophyta</taxon>
        <taxon>Spermatophyta</taxon>
        <taxon>Magnoliopsida</taxon>
        <taxon>Ranunculales</taxon>
        <taxon>Ranunculaceae</taxon>
        <taxon>Coptidoideae</taxon>
        <taxon>Coptis</taxon>
    </lineage>
</organism>
<keyword evidence="7" id="KW-0808">Transferase</keyword>
<sequence length="1266" mass="138667">MPKYPKGVSVEEENNIQGSEAKALFSVYGMTCSACAGSVEKAIKRLPGIREAAVDVLGNRAQVLFYPSFVNEETIRETIEDVGFEAALIEEEVNERSSQICRIRIKGMTCTACTSTIESALQGIRGVQKSQVALATEEAEILYDPKIVNHNHLMEAIEDTGFEAILISTGEDRSKIQLKIDGMRTDRSMRMVQNSLQALPGVETIEFDSMLHKVSLSYKSEQTGPRNFIQVIESTGSGRFTAMIHPEGEGKGSYRQEEIKQYYKSFLWSLIFTIPVFLTSMVFMYIPGIKHGLDTKVVNMMSIGELLRWILSTPVQFISGRRFYTGSYKALRHGSANMDVLIALGTNAAYFYSVYSVLRAATSHDFKSMDFFETSSMLISFILLGKYLEVLAKGKTSEAIAKLMNLAPETAMLLTLDTEGNVTNEEEVDSRLIQKNDLIKVLPGTKVASDGIVTWGQSHVNESMITGEARPVAKKKGDAVIGGTLNENGVLHVQATRVGSESALSQIVRLVESAQMAKAPVQKFADRISKYFVPLVITLSLSTWLAWYMAGKLSWYPKSWIPSSMDSFQLALQFGISVMVIACPCALGLATPTAVMVGTGVGASQGVLIKGGQALESAHKVNCIVFDKTGTLTVGKPVVVSTRLLRNMLLQDFYELVAATEVNSEHPLAKAIVQYAKKFREEENQVWPETRGFVSITGNGVKATVQNKKIIVGNKSLMLESDIAIPVEAEEILEETEQMAQTGILVSIDGQVAGVIAISDPVKPGAEQVISLLKSMKIESIMVTGDNWGTANSIAKEVGIKTIIAEAKPDTKAEKVKELQSKGLTVAMVGDGINDSPALVAADVGMAIGAGTDIAIEAADIVLMKSNLEDVITAIDLSRKTFSRIRLNYIWALGYNLLSIPIAAGALFPSTGFRLPPWIAGAAMAASSVSVVCSSLLLKNYKRPKKLDHLEIRGIQIEVNRIDFEEIKVDLAKRDHLKPEYLAINPLGQVPSIADGRFKLFESHAILSYLAYAFPGVADHWYPADLFKRAKINSVLDWHHSNLRRGAATYVLNTVLAPALGLPRNPIAAAEGEKILTSSLLKLESIWLKGNGKFLLGGFRPSIADISLVCEITQLEVLDENDCNRLLGPHKKVLQWIEDTRIATSPHFDEVHAVLFKAKAKFNKKSSVANYEAGSSIKAMLSSKLEKGRMWWTTTPDMSLLSAQTRMNRQSQEQPPVVLEHVKGMRGYLVGLLDRECIALACRAVVTQQFLTLFSNKLQGKSSKPQ</sequence>
<dbReference type="InterPro" id="IPR006122">
    <property type="entry name" value="HMA_Cu_ion-bd"/>
</dbReference>
<dbReference type="InterPro" id="IPR008250">
    <property type="entry name" value="ATPase_P-typ_transduc_dom_A_sf"/>
</dbReference>
<dbReference type="PRINTS" id="PR00943">
    <property type="entry name" value="CUATPASE"/>
</dbReference>
<dbReference type="InterPro" id="IPR036412">
    <property type="entry name" value="HAD-like_sf"/>
</dbReference>
<dbReference type="Pfam" id="PF00403">
    <property type="entry name" value="HMA"/>
    <property type="match status" value="2"/>
</dbReference>
<dbReference type="SFLD" id="SFLDG00358">
    <property type="entry name" value="Main_(cytGST)"/>
    <property type="match status" value="1"/>
</dbReference>
<evidence type="ECO:0000313" key="25">
    <source>
        <dbReference type="Proteomes" id="UP000631114"/>
    </source>
</evidence>
<dbReference type="PANTHER" id="PTHR46594:SF4">
    <property type="entry name" value="P-TYPE CATION-TRANSPORTING ATPASE"/>
    <property type="match status" value="1"/>
</dbReference>
<evidence type="ECO:0000259" key="22">
    <source>
        <dbReference type="PROSITE" id="PS50405"/>
    </source>
</evidence>
<dbReference type="Pfam" id="PF00122">
    <property type="entry name" value="E1-E2_ATPase"/>
    <property type="match status" value="1"/>
</dbReference>
<evidence type="ECO:0000256" key="2">
    <source>
        <dbReference type="ARBA" id="ARBA00006024"/>
    </source>
</evidence>
<dbReference type="PROSITE" id="PS00154">
    <property type="entry name" value="ATPASE_E1_E2"/>
    <property type="match status" value="1"/>
</dbReference>
<dbReference type="PRINTS" id="PR00119">
    <property type="entry name" value="CATATPASE"/>
</dbReference>
<keyword evidence="25" id="KW-1185">Reference proteome</keyword>
<dbReference type="SUPFAM" id="SSF55008">
    <property type="entry name" value="HMA, heavy metal-associated domain"/>
    <property type="match status" value="3"/>
</dbReference>
<dbReference type="InterPro" id="IPR004045">
    <property type="entry name" value="Glutathione_S-Trfase_N"/>
</dbReference>
<dbReference type="NCBIfam" id="TIGR00003">
    <property type="entry name" value="copper ion binding protein"/>
    <property type="match status" value="2"/>
</dbReference>
<dbReference type="FunFam" id="3.40.50.1000:FF:000031">
    <property type="entry name" value="Probable copper-transporting ATPase HMA5"/>
    <property type="match status" value="1"/>
</dbReference>
<feature type="domain" description="HMA" evidence="23">
    <location>
        <begin position="21"/>
        <end position="87"/>
    </location>
</feature>
<dbReference type="PANTHER" id="PTHR46594">
    <property type="entry name" value="P-TYPE CATION-TRANSPORTING ATPASE"/>
    <property type="match status" value="1"/>
</dbReference>
<feature type="transmembrane region" description="Helical" evidence="20">
    <location>
        <begin position="570"/>
        <end position="590"/>
    </location>
</feature>
<dbReference type="InterPro" id="IPR010987">
    <property type="entry name" value="Glutathione-S-Trfase_C-like"/>
</dbReference>
<keyword evidence="17 20" id="KW-0472">Membrane</keyword>
<dbReference type="OrthoDB" id="432719at2759"/>
<dbReference type="AlphaFoldDB" id="A0A835M8U8"/>
<accession>A0A835M8U8</accession>
<evidence type="ECO:0000256" key="13">
    <source>
        <dbReference type="ARBA" id="ARBA00022967"/>
    </source>
</evidence>
<dbReference type="SFLD" id="SFLDS00019">
    <property type="entry name" value="Glutathione_Transferase_(cytos"/>
    <property type="match status" value="1"/>
</dbReference>
<feature type="domain" description="GST C-terminal" evidence="22">
    <location>
        <begin position="1025"/>
        <end position="1167"/>
    </location>
</feature>
<dbReference type="InterPro" id="IPR017969">
    <property type="entry name" value="Heavy-metal-associated_CS"/>
</dbReference>
<dbReference type="SUPFAM" id="SSF47616">
    <property type="entry name" value="GST C-terminal domain-like"/>
    <property type="match status" value="1"/>
</dbReference>
<dbReference type="SUPFAM" id="SSF81653">
    <property type="entry name" value="Calcium ATPase, transduction domain A"/>
    <property type="match status" value="1"/>
</dbReference>
<dbReference type="SFLD" id="SFLDG00002">
    <property type="entry name" value="C1.7:_P-type_atpase_like"/>
    <property type="match status" value="1"/>
</dbReference>
<dbReference type="SFLD" id="SFLDF00027">
    <property type="entry name" value="p-type_atpase"/>
    <property type="match status" value="1"/>
</dbReference>
<dbReference type="GO" id="GO:0016887">
    <property type="term" value="F:ATP hydrolysis activity"/>
    <property type="evidence" value="ECO:0007669"/>
    <property type="project" value="InterPro"/>
</dbReference>
<comment type="caution">
    <text evidence="24">The sequence shown here is derived from an EMBL/GenBank/DDBJ whole genome shotgun (WGS) entry which is preliminary data.</text>
</comment>
<dbReference type="Gene3D" id="3.40.1110.10">
    <property type="entry name" value="Calcium-transporting ATPase, cytoplasmic domain N"/>
    <property type="match status" value="2"/>
</dbReference>
<dbReference type="EMBL" id="JADFTS010000001">
    <property type="protein sequence ID" value="KAF9623918.1"/>
    <property type="molecule type" value="Genomic_DNA"/>
</dbReference>
<keyword evidence="13" id="KW-1278">Translocase</keyword>
<feature type="transmembrane region" description="Helical" evidence="20">
    <location>
        <begin position="889"/>
        <end position="909"/>
    </location>
</feature>
<dbReference type="GO" id="GO:0016740">
    <property type="term" value="F:transferase activity"/>
    <property type="evidence" value="ECO:0007669"/>
    <property type="project" value="UniProtKB-KW"/>
</dbReference>
<dbReference type="InterPro" id="IPR023298">
    <property type="entry name" value="ATPase_P-typ_TM_dom_sf"/>
</dbReference>
<keyword evidence="14 20" id="KW-1133">Transmembrane helix</keyword>
<feature type="transmembrane region" description="Helical" evidence="20">
    <location>
        <begin position="306"/>
        <end position="324"/>
    </location>
</feature>
<evidence type="ECO:0000256" key="14">
    <source>
        <dbReference type="ARBA" id="ARBA00022989"/>
    </source>
</evidence>
<dbReference type="SUPFAM" id="SSF56784">
    <property type="entry name" value="HAD-like"/>
    <property type="match status" value="1"/>
</dbReference>
<evidence type="ECO:0000256" key="7">
    <source>
        <dbReference type="ARBA" id="ARBA00022679"/>
    </source>
</evidence>
<evidence type="ECO:0000256" key="5">
    <source>
        <dbReference type="ARBA" id="ARBA00022448"/>
    </source>
</evidence>
<dbReference type="Pfam" id="PF02798">
    <property type="entry name" value="GST_N"/>
    <property type="match status" value="1"/>
</dbReference>
<dbReference type="GO" id="GO:0016020">
    <property type="term" value="C:membrane"/>
    <property type="evidence" value="ECO:0007669"/>
    <property type="project" value="UniProtKB-SubCell"/>
</dbReference>
<evidence type="ECO:0000256" key="15">
    <source>
        <dbReference type="ARBA" id="ARBA00023008"/>
    </source>
</evidence>
<dbReference type="InterPro" id="IPR027256">
    <property type="entry name" value="P-typ_ATPase_IB"/>
</dbReference>
<evidence type="ECO:0000256" key="10">
    <source>
        <dbReference type="ARBA" id="ARBA00022737"/>
    </source>
</evidence>
<dbReference type="InterPro" id="IPR040079">
    <property type="entry name" value="Glutathione_S-Trfase"/>
</dbReference>
<dbReference type="PROSITE" id="PS50404">
    <property type="entry name" value="GST_NTER"/>
    <property type="match status" value="1"/>
</dbReference>
<feature type="domain" description="GST N-terminal" evidence="21">
    <location>
        <begin position="950"/>
        <end position="1018"/>
    </location>
</feature>
<dbReference type="GO" id="GO:0140581">
    <property type="term" value="F:P-type monovalent copper transporter activity"/>
    <property type="evidence" value="ECO:0007669"/>
    <property type="project" value="UniProtKB-EC"/>
</dbReference>